<dbReference type="AlphaFoldDB" id="A0AAE4MK76"/>
<dbReference type="SUPFAM" id="SSF52540">
    <property type="entry name" value="P-loop containing nucleoside triphosphate hydrolases"/>
    <property type="match status" value="1"/>
</dbReference>
<dbReference type="Proteomes" id="UP001271789">
    <property type="component" value="Unassembled WGS sequence"/>
</dbReference>
<protein>
    <submittedName>
        <fullName evidence="1">Uncharacterized protein</fullName>
    </submittedName>
</protein>
<dbReference type="PANTHER" id="PTHR41930">
    <property type="entry name" value="UPF0200 PROTEIN MJ1399"/>
    <property type="match status" value="1"/>
</dbReference>
<dbReference type="InterPro" id="IPR027417">
    <property type="entry name" value="P-loop_NTPase"/>
</dbReference>
<dbReference type="Pfam" id="PF13207">
    <property type="entry name" value="AAA_17"/>
    <property type="match status" value="1"/>
</dbReference>
<reference evidence="1" key="1">
    <citation type="submission" date="2023-06" db="EMBL/GenBank/DDBJ databases">
        <title>Genome sequence of Methanosarcinaceae archaeon Ag5.</title>
        <authorList>
            <person name="Protasov E."/>
            <person name="Platt K."/>
            <person name="Poehlein A."/>
            <person name="Daniel R."/>
            <person name="Brune A."/>
        </authorList>
    </citation>
    <scope>NUCLEOTIDE SEQUENCE</scope>
    <source>
        <strain evidence="1">Ag5</strain>
    </source>
</reference>
<sequence>MKIIAFVGMPASGKSEASNVARGMGIPVVTMGDVIRREVELRGADPADGGKIATELRETEGMDAIAKRCMAMILEKMKTNRSNVLVIDGVRGIAEVDYFKEHLGDGFMLVSIAIDSPVEERFDRIVVRKREDDMDSIDKLKERDAREIGWGMGEAIAASDRVIENTSTLAAYQKNIRQLFDEMIAEDKKCQQ</sequence>
<evidence type="ECO:0000313" key="1">
    <source>
        <dbReference type="EMBL" id="MDV0447366.1"/>
    </source>
</evidence>
<dbReference type="Gene3D" id="3.40.50.300">
    <property type="entry name" value="P-loop containing nucleotide triphosphate hydrolases"/>
    <property type="match status" value="1"/>
</dbReference>
<gene>
    <name evidence="1" type="ORF">MsAg5_12520</name>
</gene>
<dbReference type="RefSeq" id="WP_338099801.1">
    <property type="nucleotide sequence ID" value="NZ_JAWDKD010000019.1"/>
</dbReference>
<evidence type="ECO:0000313" key="2">
    <source>
        <dbReference type="Proteomes" id="UP001271789"/>
    </source>
</evidence>
<organism evidence="1 2">
    <name type="scientific">Methanolapillus africanus</name>
    <dbReference type="NCBI Taxonomy" id="3028297"/>
    <lineage>
        <taxon>Archaea</taxon>
        <taxon>Methanobacteriati</taxon>
        <taxon>Methanobacteriota</taxon>
        <taxon>Stenosarchaea group</taxon>
        <taxon>Methanomicrobia</taxon>
        <taxon>Methanosarcinales</taxon>
        <taxon>Methanosarcinaceae</taxon>
        <taxon>Methanolapillus</taxon>
    </lineage>
</organism>
<proteinExistence type="predicted"/>
<keyword evidence="2" id="KW-1185">Reference proteome</keyword>
<dbReference type="PANTHER" id="PTHR41930:SF1">
    <property type="entry name" value="DEPHOSPHO-COA KINASE"/>
    <property type="match status" value="1"/>
</dbReference>
<name>A0AAE4MK76_9EURY</name>
<dbReference type="EMBL" id="JAWDKD010000019">
    <property type="protein sequence ID" value="MDV0447366.1"/>
    <property type="molecule type" value="Genomic_DNA"/>
</dbReference>
<comment type="caution">
    <text evidence="1">The sequence shown here is derived from an EMBL/GenBank/DDBJ whole genome shotgun (WGS) entry which is preliminary data.</text>
</comment>
<accession>A0AAE4MK76</accession>